<organism evidence="2 3">
    <name type="scientific">Paenibacillus terricola</name>
    <dbReference type="NCBI Taxonomy" id="2763503"/>
    <lineage>
        <taxon>Bacteria</taxon>
        <taxon>Bacillati</taxon>
        <taxon>Bacillota</taxon>
        <taxon>Bacilli</taxon>
        <taxon>Bacillales</taxon>
        <taxon>Paenibacillaceae</taxon>
        <taxon>Paenibacillus</taxon>
    </lineage>
</organism>
<dbReference type="RefSeq" id="WP_191205814.1">
    <property type="nucleotide sequence ID" value="NZ_JACXZA010000006.1"/>
</dbReference>
<dbReference type="PANTHER" id="PTHR12526">
    <property type="entry name" value="GLYCOSYLTRANSFERASE"/>
    <property type="match status" value="1"/>
</dbReference>
<dbReference type="PANTHER" id="PTHR12526:SF630">
    <property type="entry name" value="GLYCOSYLTRANSFERASE"/>
    <property type="match status" value="1"/>
</dbReference>
<name>A0ABR8N4X6_9BACL</name>
<dbReference type="Pfam" id="PF00534">
    <property type="entry name" value="Glycos_transf_1"/>
    <property type="match status" value="1"/>
</dbReference>
<feature type="domain" description="Glycosyl transferase family 1" evidence="1">
    <location>
        <begin position="198"/>
        <end position="368"/>
    </location>
</feature>
<dbReference type="Proteomes" id="UP000609346">
    <property type="component" value="Unassembled WGS sequence"/>
</dbReference>
<dbReference type="InterPro" id="IPR001296">
    <property type="entry name" value="Glyco_trans_1"/>
</dbReference>
<dbReference type="Gene3D" id="3.40.50.2000">
    <property type="entry name" value="Glycogen Phosphorylase B"/>
    <property type="match status" value="2"/>
</dbReference>
<comment type="caution">
    <text evidence="2">The sequence shown here is derived from an EMBL/GenBank/DDBJ whole genome shotgun (WGS) entry which is preliminary data.</text>
</comment>
<accession>A0ABR8N4X6</accession>
<gene>
    <name evidence="2" type="ORF">H8B09_22290</name>
</gene>
<dbReference type="EMBL" id="JACXZA010000006">
    <property type="protein sequence ID" value="MBD3921514.1"/>
    <property type="molecule type" value="Genomic_DNA"/>
</dbReference>
<evidence type="ECO:0000313" key="3">
    <source>
        <dbReference type="Proteomes" id="UP000609346"/>
    </source>
</evidence>
<protein>
    <submittedName>
        <fullName evidence="2">Glycosyltransferase</fullName>
    </submittedName>
</protein>
<dbReference type="SUPFAM" id="SSF53756">
    <property type="entry name" value="UDP-Glycosyltransferase/glycogen phosphorylase"/>
    <property type="match status" value="1"/>
</dbReference>
<sequence>MTRKVVICGNFNFPRGSASANYIQYMALALIEGGFEVHIISSIERSFLQKQGDAKELHYKGIHLHQIVFSDNKYYKNYQLQFLQGSMITKELDKIGLKDNDIIFVSSSVRTLQRKVREYANKHSLKTITCILEWYESSFYKYGKLDFRYWRYLDMFKNVYPMQDALIPISTYINDHFEKQGCRTLLLPIMADISEYPKTERKEHTKKFVFPANGKMKDDLNVMLETIALVHENGYKNVEFHFSGIKESTVREYFKDKFDRLNNKLFFIHKWMDYDELIQLYREMDFLLLARKTSQQTLANFPSKVPETMSYGVIPVVSRVGDYTNLYLRDSIDSIQFPENSRESCYNAIVRAISLSEEEQKAMSNNAYLCVKDRFDYSNWVPQIKRFFDAL</sequence>
<evidence type="ECO:0000313" key="2">
    <source>
        <dbReference type="EMBL" id="MBD3921514.1"/>
    </source>
</evidence>
<evidence type="ECO:0000259" key="1">
    <source>
        <dbReference type="Pfam" id="PF00534"/>
    </source>
</evidence>
<reference evidence="2 3" key="1">
    <citation type="submission" date="2020-09" db="EMBL/GenBank/DDBJ databases">
        <title>Paenibacillus sp. strain PR3 16S rRNA gene Genome sequencing and assembly.</title>
        <authorList>
            <person name="Kim J."/>
        </authorList>
    </citation>
    <scope>NUCLEOTIDE SEQUENCE [LARGE SCALE GENOMIC DNA]</scope>
    <source>
        <strain evidence="2 3">PR3</strain>
    </source>
</reference>
<keyword evidence="3" id="KW-1185">Reference proteome</keyword>
<proteinExistence type="predicted"/>